<protein>
    <submittedName>
        <fullName evidence="1">Glycosyltransferase</fullName>
    </submittedName>
</protein>
<dbReference type="PANTHER" id="PTHR43179:SF7">
    <property type="entry name" value="RHAMNOSYLTRANSFERASE WBBL"/>
    <property type="match status" value="1"/>
</dbReference>
<gene>
    <name evidence="1" type="ORF">N5C70_16880</name>
</gene>
<dbReference type="RefSeq" id="WP_125855134.1">
    <property type="nucleotide sequence ID" value="NZ_JAOCBV010000001.1"/>
</dbReference>
<dbReference type="InterPro" id="IPR029044">
    <property type="entry name" value="Nucleotide-diphossugar_trans"/>
</dbReference>
<dbReference type="PANTHER" id="PTHR43179">
    <property type="entry name" value="RHAMNOSYLTRANSFERASE WBBL"/>
    <property type="match status" value="1"/>
</dbReference>
<dbReference type="EMBL" id="JAOCBV010000001">
    <property type="protein sequence ID" value="MDH0758373.1"/>
    <property type="molecule type" value="Genomic_DNA"/>
</dbReference>
<name>A0ABD4YIH6_9PSED</name>
<comment type="caution">
    <text evidence="1">The sequence shown here is derived from an EMBL/GenBank/DDBJ whole genome shotgun (WGS) entry which is preliminary data.</text>
</comment>
<proteinExistence type="predicted"/>
<dbReference type="Proteomes" id="UP001160152">
    <property type="component" value="Unassembled WGS sequence"/>
</dbReference>
<dbReference type="SUPFAM" id="SSF53448">
    <property type="entry name" value="Nucleotide-diphospho-sugar transferases"/>
    <property type="match status" value="2"/>
</dbReference>
<dbReference type="Gene3D" id="3.90.550.10">
    <property type="entry name" value="Spore Coat Polysaccharide Biosynthesis Protein SpsA, Chain A"/>
    <property type="match status" value="2"/>
</dbReference>
<evidence type="ECO:0000313" key="1">
    <source>
        <dbReference type="EMBL" id="MDH0758373.1"/>
    </source>
</evidence>
<sequence>MNAIAYGLRSDVTVVLLGHEQAEYRNRALYYYQQVNVPCLALAPLRSNDEGQACSDRLQQAIAQISTPLVVLALDADFVLPDALDNAAACLSETPDCIGAQGYALAYATGSAQTSYYKASGHLAGAGQGAIGRLQEYASAGQQAWRAVVRVPALQAAIASLPAGLDFVGWRQALSYALLTQGAFVPLPQTDVVCNYAPCTLTMAAREQCLTGIVRAMRNWEGAALCEGEAGFALLNEFVRNTYTPVQLPLLFTSSWLYVSEAPERVFESRQFVEMPYYSAALFSSLTELEFLCHAWPAGQRQYRALEGVWVRQRELLKVYPNDTAESLQVRYWEALSLGIFNQEVCHRLVASLSNEGDAIRSAELRDWLLRLDQVPSLDAQSGLALTPSGRMLSALAAATPDYDARERVLAHLAQSTAGQIAFVVLDLNNDDASLQVTFDSLLASGLRNFKLLVLKAGKPPVVTTPRDILHFIAVTEGNWVAHLNQALYQLPSDWLLLLHAGEQLLSGGLLQMSVELSKEPACQAICANEVQKDAEGRLQGIQRPSADLDLLRGQPALMSRHWLLRRQAVLDLNGFSEAVPGAVEFELLLRLVETKGVGSLAHLDDYLVLGEQSTEALSSQAQGVLERHLRQLGYQGHVSETDAGLQIDLRHPATPMVSILLASEGELASVQPTLTSILQRTRYPRFEVVLACAAQAGDDQVSERQGMGARVRLLTADVGASRNELLNLAASHAKGEYLVILSERAEVISPAWLEGLLNEAQRPEVGIVGAALHDADTGLVHGGYDLLVGPQVHPLEHSGEGLWSQSVRGREAVSSDCLMLSKAQFSLSGGLELVPGADIHLCLVAGESGLMVLWTPRAQVRVATMPSVDQQAAQILAERWPHKFCGQPREAEVSSAQGPAWLSAF</sequence>
<evidence type="ECO:0000313" key="2">
    <source>
        <dbReference type="Proteomes" id="UP001160152"/>
    </source>
</evidence>
<accession>A0ABD4YIH6</accession>
<dbReference type="AlphaFoldDB" id="A0ABD4YIH6"/>
<organism evidence="1 2">
    <name type="scientific">Pseudomonas juntendi</name>
    <dbReference type="NCBI Taxonomy" id="2666183"/>
    <lineage>
        <taxon>Bacteria</taxon>
        <taxon>Pseudomonadati</taxon>
        <taxon>Pseudomonadota</taxon>
        <taxon>Gammaproteobacteria</taxon>
        <taxon>Pseudomonadales</taxon>
        <taxon>Pseudomonadaceae</taxon>
        <taxon>Pseudomonas</taxon>
    </lineage>
</organism>
<reference evidence="1 2" key="1">
    <citation type="submission" date="2022-09" db="EMBL/GenBank/DDBJ databases">
        <title>Intensive care unit water sources are persistently colonized with multi-drug resistant bacteria and are the site of extensive horizontal gene transfer of antibiotic resistance genes.</title>
        <authorList>
            <person name="Diorio-Toth L."/>
        </authorList>
    </citation>
    <scope>NUCLEOTIDE SEQUENCE [LARGE SCALE GENOMIC DNA]</scope>
    <source>
        <strain evidence="1 2">GD03901</strain>
    </source>
</reference>